<accession>A0A2S7WRY6</accession>
<dbReference type="OrthoDB" id="1160123at2"/>
<organism evidence="2 3">
    <name type="scientific">Polaribacter porphyrae</name>
    <dbReference type="NCBI Taxonomy" id="1137780"/>
    <lineage>
        <taxon>Bacteria</taxon>
        <taxon>Pseudomonadati</taxon>
        <taxon>Bacteroidota</taxon>
        <taxon>Flavobacteriia</taxon>
        <taxon>Flavobacteriales</taxon>
        <taxon>Flavobacteriaceae</taxon>
    </lineage>
</organism>
<dbReference type="RefSeq" id="WP_105016956.1">
    <property type="nucleotide sequence ID" value="NZ_MSCN01000001.1"/>
</dbReference>
<keyword evidence="3" id="KW-1185">Reference proteome</keyword>
<evidence type="ECO:0000313" key="2">
    <source>
        <dbReference type="EMBL" id="PQJ80358.1"/>
    </source>
</evidence>
<protein>
    <recommendedName>
        <fullName evidence="1">3-keto-alpha-glucoside-1,2-lyase/3-keto-2-hydroxy-glucal hydratase domain-containing protein</fullName>
    </recommendedName>
</protein>
<dbReference type="Pfam" id="PF06439">
    <property type="entry name" value="3keto-disac_hyd"/>
    <property type="match status" value="1"/>
</dbReference>
<dbReference type="EMBL" id="MSCN01000001">
    <property type="protein sequence ID" value="PQJ80358.1"/>
    <property type="molecule type" value="Genomic_DNA"/>
</dbReference>
<dbReference type="Proteomes" id="UP000238882">
    <property type="component" value="Unassembled WGS sequence"/>
</dbReference>
<dbReference type="Gene3D" id="2.60.120.200">
    <property type="match status" value="1"/>
</dbReference>
<proteinExistence type="predicted"/>
<feature type="domain" description="3-keto-alpha-glucoside-1,2-lyase/3-keto-2-hydroxy-glucal hydratase" evidence="1">
    <location>
        <begin position="28"/>
        <end position="225"/>
    </location>
</feature>
<sequence>MKKRNQIILMLLFSISTASFCQKKVEKINAQELNKWQTFDKGKKTIKGNEIIIEETEGSNGYFLISPKIYDKDFTLNYKVKAMSESTVLITLFSVLQNTASTIFTLPKENATPRQVWDWRSSMKHYNLTINNKSHRNKPFFFKNNSKLSKGFNERLANNIMEVGKWYTVEIGKKNNRIWFKLNDKLYYDIQDCNPLKKGRIIFRISGTNGDKVIFAKASFKDVVISY</sequence>
<name>A0A2S7WRY6_9FLAO</name>
<dbReference type="GO" id="GO:0016787">
    <property type="term" value="F:hydrolase activity"/>
    <property type="evidence" value="ECO:0007669"/>
    <property type="project" value="InterPro"/>
</dbReference>
<evidence type="ECO:0000259" key="1">
    <source>
        <dbReference type="Pfam" id="PF06439"/>
    </source>
</evidence>
<gene>
    <name evidence="2" type="ORF">BTO18_14765</name>
</gene>
<dbReference type="InterPro" id="IPR010496">
    <property type="entry name" value="AL/BT2_dom"/>
</dbReference>
<comment type="caution">
    <text evidence="2">The sequence shown here is derived from an EMBL/GenBank/DDBJ whole genome shotgun (WGS) entry which is preliminary data.</text>
</comment>
<evidence type="ECO:0000313" key="3">
    <source>
        <dbReference type="Proteomes" id="UP000238882"/>
    </source>
</evidence>
<dbReference type="AlphaFoldDB" id="A0A2S7WRY6"/>
<reference evidence="2 3" key="1">
    <citation type="submission" date="2016-12" db="EMBL/GenBank/DDBJ databases">
        <title>Trade-off between light-utilization and light-protection in marine flavobacteria.</title>
        <authorList>
            <person name="Kumagai Y."/>
            <person name="Yoshizawa S."/>
            <person name="Kogure K."/>
            <person name="Iwasaki W."/>
        </authorList>
    </citation>
    <scope>NUCLEOTIDE SEQUENCE [LARGE SCALE GENOMIC DNA]</scope>
    <source>
        <strain evidence="2 3">NBRC 108759</strain>
    </source>
</reference>